<proteinExistence type="inferred from homology"/>
<evidence type="ECO:0000256" key="2">
    <source>
        <dbReference type="ARBA" id="ARBA00006175"/>
    </source>
</evidence>
<dbReference type="Gene3D" id="1.20.1080.10">
    <property type="entry name" value="Glycerol uptake facilitator protein"/>
    <property type="match status" value="1"/>
</dbReference>
<feature type="transmembrane region" description="Helical" evidence="10">
    <location>
        <begin position="41"/>
        <end position="64"/>
    </location>
</feature>
<dbReference type="GO" id="GO:0005886">
    <property type="term" value="C:plasma membrane"/>
    <property type="evidence" value="ECO:0000318"/>
    <property type="project" value="GO_Central"/>
</dbReference>
<comment type="similarity">
    <text evidence="2 9">Belongs to the MIP/aquaporin (TC 1.A.8) family.</text>
</comment>
<evidence type="ECO:0000256" key="5">
    <source>
        <dbReference type="ARBA" id="ARBA00022989"/>
    </source>
</evidence>
<dbReference type="InterPro" id="IPR050363">
    <property type="entry name" value="MIP/Aquaporin"/>
</dbReference>
<dbReference type="PANTHER" id="PTHR43829">
    <property type="entry name" value="AQUAPORIN OR AQUAGLYCEROPORIN RELATED"/>
    <property type="match status" value="1"/>
</dbReference>
<feature type="transmembrane region" description="Helical" evidence="10">
    <location>
        <begin position="207"/>
        <end position="229"/>
    </location>
</feature>
<reference evidence="11 12" key="1">
    <citation type="journal article" date="2005" name="Nature">
        <title>Initial sequence of the chimpanzee genome and comparison with the human genome.</title>
        <authorList>
            <consortium name="Chimpanzee sequencing and analysis consortium"/>
        </authorList>
    </citation>
    <scope>NUCLEOTIDE SEQUENCE [LARGE SCALE GENOMIC DNA]</scope>
</reference>
<dbReference type="CDD" id="cd00333">
    <property type="entry name" value="MIP"/>
    <property type="match status" value="1"/>
</dbReference>
<evidence type="ECO:0000256" key="6">
    <source>
        <dbReference type="ARBA" id="ARBA00023136"/>
    </source>
</evidence>
<dbReference type="GO" id="GO:0015204">
    <property type="term" value="F:urea transmembrane transporter activity"/>
    <property type="evidence" value="ECO:0000318"/>
    <property type="project" value="GO_Central"/>
</dbReference>
<feature type="transmembrane region" description="Helical" evidence="10">
    <location>
        <begin position="257"/>
        <end position="280"/>
    </location>
</feature>
<evidence type="ECO:0000256" key="7">
    <source>
        <dbReference type="ARBA" id="ARBA00034651"/>
    </source>
</evidence>
<evidence type="ECO:0000256" key="8">
    <source>
        <dbReference type="ARBA" id="ARBA00049405"/>
    </source>
</evidence>
<dbReference type="EMBL" id="AACZ04040402">
    <property type="status" value="NOT_ANNOTATED_CDS"/>
    <property type="molecule type" value="Genomic_DNA"/>
</dbReference>
<dbReference type="GO" id="GO:0016323">
    <property type="term" value="C:basolateral plasma membrane"/>
    <property type="evidence" value="ECO:0000318"/>
    <property type="project" value="GO_Central"/>
</dbReference>
<dbReference type="FunFam" id="1.20.1080.10:FF:000064">
    <property type="entry name" value="Uncharacterized protein"/>
    <property type="match status" value="1"/>
</dbReference>
<evidence type="ECO:0000256" key="9">
    <source>
        <dbReference type="RuleBase" id="RU000477"/>
    </source>
</evidence>
<dbReference type="EMBL" id="AACZ04040401">
    <property type="status" value="NOT_ANNOTATED_CDS"/>
    <property type="molecule type" value="Genomic_DNA"/>
</dbReference>
<dbReference type="Pfam" id="PF00230">
    <property type="entry name" value="MIP"/>
    <property type="match status" value="1"/>
</dbReference>
<keyword evidence="6 10" id="KW-0472">Membrane</keyword>
<keyword evidence="3 9" id="KW-0813">Transport</keyword>
<evidence type="ECO:0000256" key="10">
    <source>
        <dbReference type="SAM" id="Phobius"/>
    </source>
</evidence>
<evidence type="ECO:0000256" key="3">
    <source>
        <dbReference type="ARBA" id="ARBA00022448"/>
    </source>
</evidence>
<comment type="catalytic activity">
    <reaction evidence="7">
        <text>H2O(in) = H2O(out)</text>
        <dbReference type="Rhea" id="RHEA:29667"/>
        <dbReference type="ChEBI" id="CHEBI:15377"/>
    </reaction>
</comment>
<dbReference type="GO" id="GO:0015254">
    <property type="term" value="F:glycerol channel activity"/>
    <property type="evidence" value="ECO:0000318"/>
    <property type="project" value="GO_Central"/>
</dbReference>
<dbReference type="GO" id="GO:0015250">
    <property type="term" value="F:water channel activity"/>
    <property type="evidence" value="ECO:0000318"/>
    <property type="project" value="GO_Central"/>
</dbReference>
<dbReference type="PANTHER" id="PTHR43829:SF12">
    <property type="entry name" value="AQUAPORIN-7B"/>
    <property type="match status" value="1"/>
</dbReference>
<dbReference type="GeneTree" id="ENSGT00940000159054"/>
<comment type="subcellular location">
    <subcellularLocation>
        <location evidence="1">Membrane</location>
        <topology evidence="1">Multi-pass membrane protein</topology>
    </subcellularLocation>
</comment>
<sequence length="346" mass="37646">MVQASGHRQSTRGSKMVSSSVIAKIQEIWCEEDERKMVREFLAEFMSTYVMMIFGLGSVAHMVLNKTYGSYLGVNLGFGFGVTMGVHVAGRISGAHMNAAVTFTNCALGRVPRKFPVYVLGQFLGSFLVAATIYICVSAAAILHFLGGELMVTGPFATAGIFATYLPDHMTLWRGFLNEEWLTRVLQLCLFTITDQENNPALPGTHALVISILVVIIGVSHGINTGYAINPSRDPPPSIFTFIAGWGKQVFSDGENWWWVPVVAPLLGASLGGIIYLVFIGSTIPREPLKLEDSVVYEDQGLTVLPKMGSHEPMISPLTLISVSLANRSSVHSAPPLHESMALEHF</sequence>
<dbReference type="InParanoid" id="A0A2I3T4M7"/>
<evidence type="ECO:0000256" key="1">
    <source>
        <dbReference type="ARBA" id="ARBA00004141"/>
    </source>
</evidence>
<dbReference type="InterPro" id="IPR023271">
    <property type="entry name" value="Aquaporin-like"/>
</dbReference>
<organism evidence="11 12">
    <name type="scientific">Pan troglodytes</name>
    <name type="common">Chimpanzee</name>
    <dbReference type="NCBI Taxonomy" id="9598"/>
    <lineage>
        <taxon>Eukaryota</taxon>
        <taxon>Metazoa</taxon>
        <taxon>Chordata</taxon>
        <taxon>Craniata</taxon>
        <taxon>Vertebrata</taxon>
        <taxon>Euteleostomi</taxon>
        <taxon>Mammalia</taxon>
        <taxon>Eutheria</taxon>
        <taxon>Euarchontoglires</taxon>
        <taxon>Primates</taxon>
        <taxon>Haplorrhini</taxon>
        <taxon>Catarrhini</taxon>
        <taxon>Hominidae</taxon>
        <taxon>Pan</taxon>
    </lineage>
</organism>
<dbReference type="GO" id="GO:0015793">
    <property type="term" value="P:glycerol transmembrane transport"/>
    <property type="evidence" value="ECO:0000318"/>
    <property type="project" value="GO_Central"/>
</dbReference>
<evidence type="ECO:0000313" key="11">
    <source>
        <dbReference type="Ensembl" id="ENSPTRP00000083811.1"/>
    </source>
</evidence>
<feature type="transmembrane region" description="Helical" evidence="10">
    <location>
        <begin position="150"/>
        <end position="167"/>
    </location>
</feature>
<accession>A0A2I3T4M7</accession>
<dbReference type="GO" id="GO:0006833">
    <property type="term" value="P:water transport"/>
    <property type="evidence" value="ECO:0000318"/>
    <property type="project" value="GO_Central"/>
</dbReference>
<dbReference type="SUPFAM" id="SSF81338">
    <property type="entry name" value="Aquaporin-like"/>
    <property type="match status" value="1"/>
</dbReference>
<dbReference type="InterPro" id="IPR000425">
    <property type="entry name" value="MIP"/>
</dbReference>
<dbReference type="Proteomes" id="UP000002277">
    <property type="component" value="Chromosome 9"/>
</dbReference>
<reference evidence="11" key="2">
    <citation type="submission" date="2025-08" db="UniProtKB">
        <authorList>
            <consortium name="Ensembl"/>
        </authorList>
    </citation>
    <scope>IDENTIFICATION</scope>
</reference>
<dbReference type="EMBL" id="AACZ04040403">
    <property type="status" value="NOT_ANNOTATED_CDS"/>
    <property type="molecule type" value="Genomic_DNA"/>
</dbReference>
<evidence type="ECO:0000256" key="4">
    <source>
        <dbReference type="ARBA" id="ARBA00022692"/>
    </source>
</evidence>
<dbReference type="EMBL" id="AACZ04040399">
    <property type="status" value="NOT_ANNOTATED_CDS"/>
    <property type="molecule type" value="Genomic_DNA"/>
</dbReference>
<name>A0A2I3T4M7_PANTR</name>
<reference evidence="11" key="3">
    <citation type="submission" date="2025-09" db="UniProtKB">
        <authorList>
            <consortium name="Ensembl"/>
        </authorList>
    </citation>
    <scope>IDENTIFICATION</scope>
</reference>
<protein>
    <submittedName>
        <fullName evidence="11">Aquaporin 7B</fullName>
    </submittedName>
</protein>
<dbReference type="EMBL" id="AACZ04040400">
    <property type="status" value="NOT_ANNOTATED_CDS"/>
    <property type="molecule type" value="Genomic_DNA"/>
</dbReference>
<dbReference type="Ensembl" id="ENSPTRT00000093046.1">
    <property type="protein sequence ID" value="ENSPTRP00000083811.1"/>
    <property type="gene ID" value="ENSPTRG00000020859.5"/>
</dbReference>
<dbReference type="EMBL" id="AACZ04040404">
    <property type="status" value="NOT_ANNOTATED_CDS"/>
    <property type="molecule type" value="Genomic_DNA"/>
</dbReference>
<dbReference type="OMA" id="ATIYICV"/>
<evidence type="ECO:0000313" key="12">
    <source>
        <dbReference type="Proteomes" id="UP000002277"/>
    </source>
</evidence>
<gene>
    <name evidence="11" type="primary">AQP7B</name>
    <name evidence="11" type="synonym">LOC736857</name>
</gene>
<comment type="catalytic activity">
    <reaction evidence="8">
        <text>glycerol(in) = glycerol(out)</text>
        <dbReference type="Rhea" id="RHEA:29675"/>
        <dbReference type="ChEBI" id="CHEBI:17754"/>
    </reaction>
</comment>
<keyword evidence="12" id="KW-1185">Reference proteome</keyword>
<keyword evidence="4 9" id="KW-0812">Transmembrane</keyword>
<feature type="transmembrane region" description="Helical" evidence="10">
    <location>
        <begin position="70"/>
        <end position="89"/>
    </location>
</feature>
<dbReference type="PRINTS" id="PR02019">
    <property type="entry name" value="AQUAPORIN7"/>
</dbReference>
<dbReference type="Bgee" id="ENSPTRG00000020859">
    <property type="expression patterns" value="Expressed in testis and 3 other cell types or tissues"/>
</dbReference>
<dbReference type="FunCoup" id="A0A2I3T4M7">
    <property type="interactions" value="8"/>
</dbReference>
<dbReference type="EMBL" id="AACZ04040398">
    <property type="status" value="NOT_ANNOTATED_CDS"/>
    <property type="molecule type" value="Genomic_DNA"/>
</dbReference>
<feature type="transmembrane region" description="Helical" evidence="10">
    <location>
        <begin position="117"/>
        <end position="144"/>
    </location>
</feature>
<keyword evidence="5 10" id="KW-1133">Transmembrane helix</keyword>
<dbReference type="PRINTS" id="PR00783">
    <property type="entry name" value="MINTRINSICP"/>
</dbReference>
<dbReference type="AlphaFoldDB" id="A0A2I3T4M7"/>